<accession>A0A383D2S3</accession>
<feature type="non-terminal residue" evidence="3">
    <location>
        <position position="1"/>
    </location>
</feature>
<dbReference type="Pfam" id="PF00857">
    <property type="entry name" value="Isochorismatase"/>
    <property type="match status" value="1"/>
</dbReference>
<dbReference type="InterPro" id="IPR036380">
    <property type="entry name" value="Isochorismatase-like_sf"/>
</dbReference>
<evidence type="ECO:0000313" key="3">
    <source>
        <dbReference type="EMBL" id="SVE38168.1"/>
    </source>
</evidence>
<protein>
    <recommendedName>
        <fullName evidence="2">Isochorismatase-like domain-containing protein</fullName>
    </recommendedName>
</protein>
<dbReference type="CDD" id="cd00431">
    <property type="entry name" value="cysteine_hydrolases"/>
    <property type="match status" value="1"/>
</dbReference>
<feature type="domain" description="Isochorismatase-like" evidence="2">
    <location>
        <begin position="11"/>
        <end position="200"/>
    </location>
</feature>
<keyword evidence="1" id="KW-0378">Hydrolase</keyword>
<dbReference type="PANTHER" id="PTHR43540">
    <property type="entry name" value="PEROXYUREIDOACRYLATE/UREIDOACRYLATE AMIDOHYDROLASE-RELATED"/>
    <property type="match status" value="1"/>
</dbReference>
<dbReference type="EMBL" id="UINC01213410">
    <property type="protein sequence ID" value="SVE38168.1"/>
    <property type="molecule type" value="Genomic_DNA"/>
</dbReference>
<dbReference type="GO" id="GO:0016787">
    <property type="term" value="F:hydrolase activity"/>
    <property type="evidence" value="ECO:0007669"/>
    <property type="project" value="UniProtKB-KW"/>
</dbReference>
<dbReference type="AlphaFoldDB" id="A0A383D2S3"/>
<name>A0A383D2S3_9ZZZZ</name>
<sequence>CILSDISSNNTALIVIDMSLDFLKIGAPFETVEGRAMLPNLIQFICHCRDIKLPIIYLNHVHHPGAKDKGTLADRFPIIRDGKALCAGTDGISIWPDISPQNGDIVIEKIRQSGFMYTRLDATLKELKVINLLIAGVSTGACVESTARDAVSRDYFVHILSDVTSASSLPDLGWGKIDSDTLQRVFLSNFAYHFGQVSSTQNLISGPLAKI</sequence>
<dbReference type="InterPro" id="IPR000868">
    <property type="entry name" value="Isochorismatase-like_dom"/>
</dbReference>
<gene>
    <name evidence="3" type="ORF">METZ01_LOCUS491022</name>
</gene>
<dbReference type="PANTHER" id="PTHR43540:SF6">
    <property type="entry name" value="ISOCHORISMATASE-LIKE DOMAIN-CONTAINING PROTEIN"/>
    <property type="match status" value="1"/>
</dbReference>
<reference evidence="3" key="1">
    <citation type="submission" date="2018-05" db="EMBL/GenBank/DDBJ databases">
        <authorList>
            <person name="Lanie J.A."/>
            <person name="Ng W.-L."/>
            <person name="Kazmierczak K.M."/>
            <person name="Andrzejewski T.M."/>
            <person name="Davidsen T.M."/>
            <person name="Wayne K.J."/>
            <person name="Tettelin H."/>
            <person name="Glass J.I."/>
            <person name="Rusch D."/>
            <person name="Podicherti R."/>
            <person name="Tsui H.-C.T."/>
            <person name="Winkler M.E."/>
        </authorList>
    </citation>
    <scope>NUCLEOTIDE SEQUENCE</scope>
</reference>
<dbReference type="SUPFAM" id="SSF52499">
    <property type="entry name" value="Isochorismatase-like hydrolases"/>
    <property type="match status" value="1"/>
</dbReference>
<proteinExistence type="predicted"/>
<dbReference type="InterPro" id="IPR050272">
    <property type="entry name" value="Isochorismatase-like_hydrls"/>
</dbReference>
<dbReference type="Gene3D" id="3.40.50.850">
    <property type="entry name" value="Isochorismatase-like"/>
    <property type="match status" value="1"/>
</dbReference>
<organism evidence="3">
    <name type="scientific">marine metagenome</name>
    <dbReference type="NCBI Taxonomy" id="408172"/>
    <lineage>
        <taxon>unclassified sequences</taxon>
        <taxon>metagenomes</taxon>
        <taxon>ecological metagenomes</taxon>
    </lineage>
</organism>
<evidence type="ECO:0000256" key="1">
    <source>
        <dbReference type="ARBA" id="ARBA00022801"/>
    </source>
</evidence>
<evidence type="ECO:0000259" key="2">
    <source>
        <dbReference type="Pfam" id="PF00857"/>
    </source>
</evidence>